<evidence type="ECO:0000313" key="5">
    <source>
        <dbReference type="EMBL" id="MBJ6748847.1"/>
    </source>
</evidence>
<keyword evidence="6" id="KW-1185">Reference proteome</keyword>
<feature type="transmembrane region" description="Helical" evidence="3">
    <location>
        <begin position="290"/>
        <end position="311"/>
    </location>
</feature>
<feature type="compositionally biased region" description="Low complexity" evidence="2">
    <location>
        <begin position="149"/>
        <end position="182"/>
    </location>
</feature>
<dbReference type="PROSITE" id="PS50934">
    <property type="entry name" value="SWIRM"/>
    <property type="match status" value="1"/>
</dbReference>
<sequence>MTRVLLIADTQRVQRIFHYMSEQGLLQLQTASTLALGEFELSAFSPEITFVQSRISGFSGDILLRHLDKMLPPEGRLVLLAGDSEDAAQAKRHGRVSLDLAMDDALLEQSVAALLAGEALPAAPIADEPQSARPAPSKARKSAVSPALQEEAQQPSAAPEPSAQPEQPTQLEPPAAEGAPAAFVASQPLPLEPPTGEYPPVKPGSKSAISAFEDVMQQAEARSEALDAALPEVEDRVEVRKGAPRKELVEESLSAPPALDGAAQGGGGYYTGETVAEALRRAEQKKRRSPLLFIVPVLVLIAIPLVSYLAGKSSAPEHATMPATKPAVKQAVKPAPAPVAPAAPAAPTASAAATPKPAAPVPHAAPAATPAPTQGASSAAAPAAKAPTAPVPAAKQQKPEVQAKNAPRRGVENLPAMLEGTKLDAEYGKKHPGWVRYLGIRAEYKLFKESNVYRAIQVIPVPGGTISDDLLQRVLRQFGGADSYRVESTSAKGDYLVEQCATPGAAAVTIYRNKTNKKVKALVVYYP</sequence>
<feature type="region of interest" description="Disordered" evidence="2">
    <location>
        <begin position="125"/>
        <end position="206"/>
    </location>
</feature>
<feature type="coiled-coil region" evidence="1">
    <location>
        <begin position="209"/>
        <end position="236"/>
    </location>
</feature>
<protein>
    <recommendedName>
        <fullName evidence="4">SWIRM domain-containing protein</fullName>
    </recommendedName>
</protein>
<feature type="compositionally biased region" description="Pro residues" evidence="2">
    <location>
        <begin position="190"/>
        <end position="202"/>
    </location>
</feature>
<feature type="region of interest" description="Disordered" evidence="2">
    <location>
        <begin position="241"/>
        <end position="267"/>
    </location>
</feature>
<feature type="domain" description="SWIRM" evidence="4">
    <location>
        <begin position="1"/>
        <end position="37"/>
    </location>
</feature>
<reference evidence="5 6" key="1">
    <citation type="submission" date="2020-12" db="EMBL/GenBank/DDBJ databases">
        <title>Geomonas sp. Red421, isolated from paddy soil.</title>
        <authorList>
            <person name="Xu Z."/>
            <person name="Zhang Z."/>
            <person name="Masuda Y."/>
            <person name="Itoh H."/>
            <person name="Senoo K."/>
        </authorList>
    </citation>
    <scope>NUCLEOTIDE SEQUENCE [LARGE SCALE GENOMIC DNA]</scope>
    <source>
        <strain evidence="5 6">Red421</strain>
    </source>
</reference>
<comment type="caution">
    <text evidence="5">The sequence shown here is derived from an EMBL/GenBank/DDBJ whole genome shotgun (WGS) entry which is preliminary data.</text>
</comment>
<dbReference type="EMBL" id="JAEMHL010000001">
    <property type="protein sequence ID" value="MBJ6748847.1"/>
    <property type="molecule type" value="Genomic_DNA"/>
</dbReference>
<feature type="compositionally biased region" description="Low complexity" evidence="2">
    <location>
        <begin position="342"/>
        <end position="396"/>
    </location>
</feature>
<keyword evidence="3" id="KW-1133">Transmembrane helix</keyword>
<organism evidence="5 6">
    <name type="scientific">Geomonas anaerohicana</name>
    <dbReference type="NCBI Taxonomy" id="2798583"/>
    <lineage>
        <taxon>Bacteria</taxon>
        <taxon>Pseudomonadati</taxon>
        <taxon>Thermodesulfobacteriota</taxon>
        <taxon>Desulfuromonadia</taxon>
        <taxon>Geobacterales</taxon>
        <taxon>Geobacteraceae</taxon>
        <taxon>Geomonas</taxon>
    </lineage>
</organism>
<proteinExistence type="predicted"/>
<evidence type="ECO:0000313" key="6">
    <source>
        <dbReference type="Proteomes" id="UP000614714"/>
    </source>
</evidence>
<dbReference type="InterPro" id="IPR007526">
    <property type="entry name" value="SWIRM"/>
</dbReference>
<evidence type="ECO:0000256" key="1">
    <source>
        <dbReference type="SAM" id="Coils"/>
    </source>
</evidence>
<keyword evidence="3" id="KW-0812">Transmembrane</keyword>
<accession>A0ABS0YAB1</accession>
<dbReference type="RefSeq" id="WP_199387419.1">
    <property type="nucleotide sequence ID" value="NZ_JAEMHL010000001.1"/>
</dbReference>
<keyword evidence="3" id="KW-0472">Membrane</keyword>
<evidence type="ECO:0000259" key="4">
    <source>
        <dbReference type="PROSITE" id="PS50934"/>
    </source>
</evidence>
<dbReference type="Proteomes" id="UP000614714">
    <property type="component" value="Unassembled WGS sequence"/>
</dbReference>
<evidence type="ECO:0000256" key="2">
    <source>
        <dbReference type="SAM" id="MobiDB-lite"/>
    </source>
</evidence>
<gene>
    <name evidence="5" type="ORF">JFN91_01330</name>
</gene>
<evidence type="ECO:0000256" key="3">
    <source>
        <dbReference type="SAM" id="Phobius"/>
    </source>
</evidence>
<feature type="region of interest" description="Disordered" evidence="2">
    <location>
        <begin position="337"/>
        <end position="410"/>
    </location>
</feature>
<name>A0ABS0YAB1_9BACT</name>
<keyword evidence="1" id="KW-0175">Coiled coil</keyword>